<dbReference type="AlphaFoldDB" id="Q0ACN1"/>
<dbReference type="HOGENOM" id="CLU_048238_0_0_6"/>
<keyword evidence="2" id="KW-1185">Reference proteome</keyword>
<organism evidence="1 2">
    <name type="scientific">Alkalilimnicola ehrlichii (strain ATCC BAA-1101 / DSM 17681 / MLHE-1)</name>
    <dbReference type="NCBI Taxonomy" id="187272"/>
    <lineage>
        <taxon>Bacteria</taxon>
        <taxon>Pseudomonadati</taxon>
        <taxon>Pseudomonadota</taxon>
        <taxon>Gammaproteobacteria</taxon>
        <taxon>Chromatiales</taxon>
        <taxon>Ectothiorhodospiraceae</taxon>
        <taxon>Alkalilimnicola</taxon>
    </lineage>
</organism>
<dbReference type="Pfam" id="PF06996">
    <property type="entry name" value="T6SS_TssG"/>
    <property type="match status" value="1"/>
</dbReference>
<accession>Q0ACN1</accession>
<gene>
    <name evidence="1" type="ordered locus">Mlg_0049</name>
</gene>
<dbReference type="KEGG" id="aeh:Mlg_0049"/>
<dbReference type="InterPro" id="IPR010732">
    <property type="entry name" value="T6SS_TssG-like"/>
</dbReference>
<evidence type="ECO:0008006" key="3">
    <source>
        <dbReference type="Google" id="ProtNLM"/>
    </source>
</evidence>
<dbReference type="NCBIfam" id="TIGR03347">
    <property type="entry name" value="VI_chp_1"/>
    <property type="match status" value="1"/>
</dbReference>
<dbReference type="EMBL" id="CP000453">
    <property type="protein sequence ID" value="ABI55406.1"/>
    <property type="molecule type" value="Genomic_DNA"/>
</dbReference>
<proteinExistence type="predicted"/>
<dbReference type="eggNOG" id="COG3520">
    <property type="taxonomic scope" value="Bacteria"/>
</dbReference>
<sequence length="328" mass="36993">MSPGHLATRARHYDFYQLVELLFQQWGWQPEAGSGSGPQVEGVRFRASASLGFPGTDVVALRPCPREGHILEVSFLGLHGAQSPLPGYYLEHLAHASAHGEGAAVDLLNFFHHRLLTLLHFAWRKYRHYVRYQDGARDGFSAALFALSGLADKDLRAESPINWSKLLAYAGLVAGRSRSPEVVGGILAHCFDLEEVAIVPWQARWVAVPDDQRSRCGTACMSLNRDLTIGDRVVDINGKFLIRIGRLSRRRMADFLPDGRDFAPLKAVVDFLLREPLAYDLELELMSDQVRPMRLSARDPERLGWTTFLDPRTDAMRRQRRVRLQIRG</sequence>
<protein>
    <recommendedName>
        <fullName evidence="3">Type VI secretion system baseplate subunit TssG</fullName>
    </recommendedName>
</protein>
<name>Q0ACN1_ALKEH</name>
<dbReference type="PANTHER" id="PTHR35564:SF3">
    <property type="entry name" value="TYPE VI SECRETION SYSTEM BASEPLATE SUBUNIT TSSG"/>
    <property type="match status" value="1"/>
</dbReference>
<reference evidence="2" key="1">
    <citation type="submission" date="2006-08" db="EMBL/GenBank/DDBJ databases">
        <title>Complete sequence of Alkalilimnicola ehrilichei MLHE-1.</title>
        <authorList>
            <person name="Copeland A."/>
            <person name="Lucas S."/>
            <person name="Lapidus A."/>
            <person name="Barry K."/>
            <person name="Detter J.C."/>
            <person name="Glavina del Rio T."/>
            <person name="Hammon N."/>
            <person name="Israni S."/>
            <person name="Dalin E."/>
            <person name="Tice H."/>
            <person name="Pitluck S."/>
            <person name="Sims D."/>
            <person name="Brettin T."/>
            <person name="Bruce D."/>
            <person name="Han C."/>
            <person name="Tapia R."/>
            <person name="Gilna P."/>
            <person name="Schmutz J."/>
            <person name="Larimer F."/>
            <person name="Land M."/>
            <person name="Hauser L."/>
            <person name="Kyrpides N."/>
            <person name="Mikhailova N."/>
            <person name="Oremland R.S."/>
            <person name="Hoeft S.E."/>
            <person name="Switzer-Blum J."/>
            <person name="Kulp T."/>
            <person name="King G."/>
            <person name="Tabita R."/>
            <person name="Witte B."/>
            <person name="Santini J.M."/>
            <person name="Basu P."/>
            <person name="Hollibaugh J.T."/>
            <person name="Xie G."/>
            <person name="Stolz J.F."/>
            <person name="Richardson P."/>
        </authorList>
    </citation>
    <scope>NUCLEOTIDE SEQUENCE [LARGE SCALE GENOMIC DNA]</scope>
    <source>
        <strain evidence="2">ATCC BAA-1101 / DSM 17681 / MLHE-1</strain>
    </source>
</reference>
<evidence type="ECO:0000313" key="1">
    <source>
        <dbReference type="EMBL" id="ABI55406.1"/>
    </source>
</evidence>
<dbReference type="PANTHER" id="PTHR35564">
    <property type="match status" value="1"/>
</dbReference>
<evidence type="ECO:0000313" key="2">
    <source>
        <dbReference type="Proteomes" id="UP000001962"/>
    </source>
</evidence>
<dbReference type="Proteomes" id="UP000001962">
    <property type="component" value="Chromosome"/>
</dbReference>